<dbReference type="AlphaFoldDB" id="A0A317MVE1"/>
<dbReference type="Gene3D" id="3.10.129.10">
    <property type="entry name" value="Hotdog Thioesterase"/>
    <property type="match status" value="1"/>
</dbReference>
<dbReference type="PANTHER" id="PTHR31793:SF27">
    <property type="entry name" value="NOVEL THIOESTERASE SUPERFAMILY DOMAIN AND SAPOSIN A-TYPE DOMAIN CONTAINING PROTEIN (0610012H03RIK)"/>
    <property type="match status" value="1"/>
</dbReference>
<keyword evidence="4" id="KW-1185">Reference proteome</keyword>
<dbReference type="InterPro" id="IPR029069">
    <property type="entry name" value="HotDog_dom_sf"/>
</dbReference>
<evidence type="ECO:0000256" key="2">
    <source>
        <dbReference type="ARBA" id="ARBA00022801"/>
    </source>
</evidence>
<sequence length="145" mass="16504">MQRADFRHFFEQAVRWGDLDALGHVNNVQFIRFLESGRVAYVEDVFELPVSADGEGVILADLQCSFLRQLEYPDTVEVATRVSALGGSSFELLAAIFRRGEDAPVATSRGVLVWFDFRGQSAQPLPEVFRERIRRFEVLAPRERV</sequence>
<protein>
    <submittedName>
        <fullName evidence="3">Acyl-CoA thioester hydrolase</fullName>
    </submittedName>
</protein>
<dbReference type="PANTHER" id="PTHR31793">
    <property type="entry name" value="4-HYDROXYBENZOYL-COA THIOESTERASE FAMILY MEMBER"/>
    <property type="match status" value="1"/>
</dbReference>
<keyword evidence="2 3" id="KW-0378">Hydrolase</keyword>
<evidence type="ECO:0000256" key="1">
    <source>
        <dbReference type="ARBA" id="ARBA00005953"/>
    </source>
</evidence>
<proteinExistence type="inferred from homology"/>
<evidence type="ECO:0000313" key="3">
    <source>
        <dbReference type="EMBL" id="PWV58402.1"/>
    </source>
</evidence>
<dbReference type="GO" id="GO:0047617">
    <property type="term" value="F:fatty acyl-CoA hydrolase activity"/>
    <property type="evidence" value="ECO:0007669"/>
    <property type="project" value="TreeGrafter"/>
</dbReference>
<organism evidence="3 4">
    <name type="scientific">Plasticicumulans acidivorans</name>
    <dbReference type="NCBI Taxonomy" id="886464"/>
    <lineage>
        <taxon>Bacteria</taxon>
        <taxon>Pseudomonadati</taxon>
        <taxon>Pseudomonadota</taxon>
        <taxon>Gammaproteobacteria</taxon>
        <taxon>Candidatus Competibacteraceae</taxon>
        <taxon>Plasticicumulans</taxon>
    </lineage>
</organism>
<gene>
    <name evidence="3" type="ORF">C7443_11834</name>
</gene>
<dbReference type="Proteomes" id="UP000246569">
    <property type="component" value="Unassembled WGS sequence"/>
</dbReference>
<dbReference type="EMBL" id="QGTJ01000018">
    <property type="protein sequence ID" value="PWV58402.1"/>
    <property type="molecule type" value="Genomic_DNA"/>
</dbReference>
<dbReference type="InterPro" id="IPR050563">
    <property type="entry name" value="4-hydroxybenzoyl-CoA_TE"/>
</dbReference>
<reference evidence="3 4" key="1">
    <citation type="submission" date="2018-05" db="EMBL/GenBank/DDBJ databases">
        <title>Genomic Encyclopedia of Type Strains, Phase IV (KMG-IV): sequencing the most valuable type-strain genomes for metagenomic binning, comparative biology and taxonomic classification.</title>
        <authorList>
            <person name="Goeker M."/>
        </authorList>
    </citation>
    <scope>NUCLEOTIDE SEQUENCE [LARGE SCALE GENOMIC DNA]</scope>
    <source>
        <strain evidence="3 4">DSM 23606</strain>
    </source>
</reference>
<dbReference type="RefSeq" id="WP_170123704.1">
    <property type="nucleotide sequence ID" value="NZ_QGTJ01000018.1"/>
</dbReference>
<dbReference type="Pfam" id="PF13279">
    <property type="entry name" value="4HBT_2"/>
    <property type="match status" value="1"/>
</dbReference>
<comment type="similarity">
    <text evidence="1">Belongs to the 4-hydroxybenzoyl-CoA thioesterase family.</text>
</comment>
<evidence type="ECO:0000313" key="4">
    <source>
        <dbReference type="Proteomes" id="UP000246569"/>
    </source>
</evidence>
<dbReference type="SUPFAM" id="SSF54637">
    <property type="entry name" value="Thioesterase/thiol ester dehydrase-isomerase"/>
    <property type="match status" value="1"/>
</dbReference>
<accession>A0A317MVE1</accession>
<comment type="caution">
    <text evidence="3">The sequence shown here is derived from an EMBL/GenBank/DDBJ whole genome shotgun (WGS) entry which is preliminary data.</text>
</comment>
<dbReference type="CDD" id="cd00586">
    <property type="entry name" value="4HBT"/>
    <property type="match status" value="1"/>
</dbReference>
<name>A0A317MVE1_9GAMM</name>